<keyword evidence="1" id="KW-0732">Signal</keyword>
<evidence type="ECO:0000313" key="5">
    <source>
        <dbReference type="Proteomes" id="UP000838821"/>
    </source>
</evidence>
<dbReference type="Pfam" id="PF11258">
    <property type="entry name" value="DUF3048"/>
    <property type="match status" value="1"/>
</dbReference>
<feature type="chain" id="PRO_5046692904" evidence="1">
    <location>
        <begin position="32"/>
        <end position="359"/>
    </location>
</feature>
<name>A0ABN8H1J5_9BACL</name>
<protein>
    <submittedName>
        <fullName evidence="4">Lipoprotein YerB</fullName>
    </submittedName>
</protein>
<accession>A0ABN8H1J5</accession>
<evidence type="ECO:0000259" key="3">
    <source>
        <dbReference type="Pfam" id="PF17479"/>
    </source>
</evidence>
<keyword evidence="4" id="KW-0449">Lipoprotein</keyword>
<dbReference type="InterPro" id="IPR035328">
    <property type="entry name" value="DUF3048_C"/>
</dbReference>
<dbReference type="Gene3D" id="3.50.90.10">
    <property type="entry name" value="YerB-like"/>
    <property type="match status" value="1"/>
</dbReference>
<organism evidence="4 5">
    <name type="scientific">Paenibacillus allorhizoplanae</name>
    <dbReference type="NCBI Taxonomy" id="2905648"/>
    <lineage>
        <taxon>Bacteria</taxon>
        <taxon>Bacillati</taxon>
        <taxon>Bacillota</taxon>
        <taxon>Bacilli</taxon>
        <taxon>Bacillales</taxon>
        <taxon>Paenibacillaceae</taxon>
        <taxon>Paenibacillus</taxon>
    </lineage>
</organism>
<feature type="domain" description="DUF3048" evidence="3">
    <location>
        <begin position="240"/>
        <end position="347"/>
    </location>
</feature>
<dbReference type="InterPro" id="IPR023158">
    <property type="entry name" value="YerB-like_sf"/>
</dbReference>
<evidence type="ECO:0000313" key="4">
    <source>
        <dbReference type="EMBL" id="CAH1223856.1"/>
    </source>
</evidence>
<proteinExistence type="predicted"/>
<dbReference type="SUPFAM" id="SSF159774">
    <property type="entry name" value="YerB-like"/>
    <property type="match status" value="1"/>
</dbReference>
<dbReference type="InterPro" id="IPR021416">
    <property type="entry name" value="DUF3048_N"/>
</dbReference>
<dbReference type="Proteomes" id="UP000838821">
    <property type="component" value="Unassembled WGS sequence"/>
</dbReference>
<feature type="signal peptide" evidence="1">
    <location>
        <begin position="1"/>
        <end position="31"/>
    </location>
</feature>
<keyword evidence="5" id="KW-1185">Reference proteome</keyword>
<feature type="domain" description="DUF3048" evidence="2">
    <location>
        <begin position="71"/>
        <end position="211"/>
    </location>
</feature>
<evidence type="ECO:0000259" key="2">
    <source>
        <dbReference type="Pfam" id="PF11258"/>
    </source>
</evidence>
<dbReference type="Pfam" id="PF17479">
    <property type="entry name" value="DUF3048_C"/>
    <property type="match status" value="1"/>
</dbReference>
<comment type="caution">
    <text evidence="4">The sequence shown here is derived from an EMBL/GenBank/DDBJ whole genome shotgun (WGS) entry which is preliminary data.</text>
</comment>
<reference evidence="4" key="1">
    <citation type="submission" date="2022-01" db="EMBL/GenBank/DDBJ databases">
        <authorList>
            <person name="Criscuolo A."/>
        </authorList>
    </citation>
    <scope>NUCLEOTIDE SEQUENCE</scope>
    <source>
        <strain evidence="4">CIP111891</strain>
    </source>
</reference>
<gene>
    <name evidence="4" type="primary">yerB</name>
    <name evidence="4" type="ORF">PAECIP111891_05573</name>
</gene>
<dbReference type="PROSITE" id="PS51257">
    <property type="entry name" value="PROKAR_LIPOPROTEIN"/>
    <property type="match status" value="1"/>
</dbReference>
<evidence type="ECO:0000256" key="1">
    <source>
        <dbReference type="SAM" id="SignalP"/>
    </source>
</evidence>
<dbReference type="EMBL" id="CAKMMW010000023">
    <property type="protein sequence ID" value="CAH1223856.1"/>
    <property type="molecule type" value="Genomic_DNA"/>
</dbReference>
<sequence>MKTLPLIRKRTLSTWLILGCSVLTLAGCSDATSVISTATPETVPVTTTVSPTPATQPTTTAETQLPYKFPLTGLPTDHEVKTRPYMVMVENAPQARPQTGLDQADIVYEILAEGEITRFVSVFQSQAAEAIGPVRSIRPYFVEIGDALDAIIVHAGWSQDAMDMMAGRNLAHLDEVYGDGAYYWRSTDRKAPHNLYTSVDKMKKGAEARKFRTEWNGPLLTFAKAGQVKLTGAAVHYIQIPYLMGYFASYDYDAAKGVYLRSMEGKPHLDKETGKQLQTKNLLVLESKHQIIDKEGRRIVDVFGPNKGVIFQEGLSQAITWERKNGMLRAYASDGKEVPLLPGNTWVQIVPEGTKLKVE</sequence>